<organism evidence="3 4">
    <name type="scientific">Candidatus Kerfeldbacteria bacterium CG_4_10_14_0_8_um_filter_42_10</name>
    <dbReference type="NCBI Taxonomy" id="2014248"/>
    <lineage>
        <taxon>Bacteria</taxon>
        <taxon>Candidatus Kerfeldiibacteriota</taxon>
    </lineage>
</organism>
<dbReference type="InterPro" id="IPR011335">
    <property type="entry name" value="Restrct_endonuc-II-like"/>
</dbReference>
<dbReference type="GO" id="GO:0003676">
    <property type="term" value="F:nucleic acid binding"/>
    <property type="evidence" value="ECO:0007669"/>
    <property type="project" value="InterPro"/>
</dbReference>
<dbReference type="NCBIfam" id="TIGR00252">
    <property type="entry name" value="YraN family protein"/>
    <property type="match status" value="1"/>
</dbReference>
<dbReference type="AlphaFoldDB" id="A0A2M7RJ24"/>
<proteinExistence type="inferred from homology"/>
<comment type="similarity">
    <text evidence="1 2">Belongs to the UPF0102 family.</text>
</comment>
<dbReference type="NCBIfam" id="NF009150">
    <property type="entry name" value="PRK12497.1-3"/>
    <property type="match status" value="1"/>
</dbReference>
<dbReference type="InterPro" id="IPR003509">
    <property type="entry name" value="UPF0102_YraN-like"/>
</dbReference>
<evidence type="ECO:0000313" key="3">
    <source>
        <dbReference type="EMBL" id="PIY96714.1"/>
    </source>
</evidence>
<reference evidence="3 4" key="1">
    <citation type="submission" date="2017-09" db="EMBL/GenBank/DDBJ databases">
        <title>Depth-based differentiation of microbial function through sediment-hosted aquifers and enrichment of novel symbionts in the deep terrestrial subsurface.</title>
        <authorList>
            <person name="Probst A.J."/>
            <person name="Ladd B."/>
            <person name="Jarett J.K."/>
            <person name="Geller-Mcgrath D.E."/>
            <person name="Sieber C.M."/>
            <person name="Emerson J.B."/>
            <person name="Anantharaman K."/>
            <person name="Thomas B.C."/>
            <person name="Malmstrom R."/>
            <person name="Stieglmeier M."/>
            <person name="Klingl A."/>
            <person name="Woyke T."/>
            <person name="Ryan C.M."/>
            <person name="Banfield J.F."/>
        </authorList>
    </citation>
    <scope>NUCLEOTIDE SEQUENCE [LARGE SCALE GENOMIC DNA]</scope>
    <source>
        <strain evidence="3">CG_4_10_14_0_8_um_filter_42_10</strain>
    </source>
</reference>
<evidence type="ECO:0000313" key="4">
    <source>
        <dbReference type="Proteomes" id="UP000230779"/>
    </source>
</evidence>
<dbReference type="SUPFAM" id="SSF52980">
    <property type="entry name" value="Restriction endonuclease-like"/>
    <property type="match status" value="1"/>
</dbReference>
<dbReference type="EMBL" id="PFMD01000032">
    <property type="protein sequence ID" value="PIY96714.1"/>
    <property type="molecule type" value="Genomic_DNA"/>
</dbReference>
<sequence length="152" mass="17627">MIIGRPLSGGRFFMDLEIKNLGNLGEWVAGQYLKNRGYAILNNHYTARWGEIDLVVQDQKEIVFVEVKSKSSKRFGMPVEAVTEQKLSRLIKTIHCYLQEERLNELKYRIDVISIIFSSFMPPAIQHFKNVIPFDEPNYTEDQAANFNLTLE</sequence>
<dbReference type="InterPro" id="IPR011856">
    <property type="entry name" value="tRNA_endonuc-like_dom_sf"/>
</dbReference>
<evidence type="ECO:0000256" key="2">
    <source>
        <dbReference type="HAMAP-Rule" id="MF_00048"/>
    </source>
</evidence>
<dbReference type="CDD" id="cd20736">
    <property type="entry name" value="PoNe_Nuclease"/>
    <property type="match status" value="1"/>
</dbReference>
<name>A0A2M7RJ24_9BACT</name>
<dbReference type="PANTHER" id="PTHR34039:SF1">
    <property type="entry name" value="UPF0102 PROTEIN YRAN"/>
    <property type="match status" value="1"/>
</dbReference>
<protein>
    <recommendedName>
        <fullName evidence="2">UPF0102 protein COY66_03315</fullName>
    </recommendedName>
</protein>
<evidence type="ECO:0000256" key="1">
    <source>
        <dbReference type="ARBA" id="ARBA00006738"/>
    </source>
</evidence>
<dbReference type="Gene3D" id="3.40.1350.10">
    <property type="match status" value="1"/>
</dbReference>
<dbReference type="PANTHER" id="PTHR34039">
    <property type="entry name" value="UPF0102 PROTEIN YRAN"/>
    <property type="match status" value="1"/>
</dbReference>
<dbReference type="Pfam" id="PF02021">
    <property type="entry name" value="UPF0102"/>
    <property type="match status" value="1"/>
</dbReference>
<gene>
    <name evidence="3" type="ORF">COY66_03315</name>
</gene>
<dbReference type="Proteomes" id="UP000230779">
    <property type="component" value="Unassembled WGS sequence"/>
</dbReference>
<comment type="caution">
    <text evidence="3">The sequence shown here is derived from an EMBL/GenBank/DDBJ whole genome shotgun (WGS) entry which is preliminary data.</text>
</comment>
<dbReference type="HAMAP" id="MF_00048">
    <property type="entry name" value="UPF0102"/>
    <property type="match status" value="1"/>
</dbReference>
<accession>A0A2M7RJ24</accession>